<sequence>MHSPVAGGKSVPLIPITLATTNDPRTPLYQKTNQVLNAALAELGFALTVVTLPNKRSLSWANLGKVDGELFRISNLDLAKLPNLEQVTEAIAIVDQSVIGKEHIIVNGWQSMQSYTIAYERGTVFLDKNQARFKGVILVDDFHQAIQLISMDRADITVTSHATANRLLNLSPVKFSDIKIHTPPLVKIKLHTYINKTRHPNLAKQLAQILHTMKQDGRYQQLNQIKSP</sequence>
<dbReference type="Proteomes" id="UP001152467">
    <property type="component" value="Unassembled WGS sequence"/>
</dbReference>
<evidence type="ECO:0000313" key="2">
    <source>
        <dbReference type="Proteomes" id="UP001152467"/>
    </source>
</evidence>
<name>A0A9W4QQM7_9GAMM</name>
<protein>
    <recommendedName>
        <fullName evidence="3">Solute-binding protein family 3/N-terminal domain-containing protein</fullName>
    </recommendedName>
</protein>
<proteinExistence type="predicted"/>
<dbReference type="Gene3D" id="3.40.190.10">
    <property type="entry name" value="Periplasmic binding protein-like II"/>
    <property type="match status" value="2"/>
</dbReference>
<accession>A0A9W4QQM7</accession>
<reference evidence="1" key="1">
    <citation type="submission" date="2022-07" db="EMBL/GenBank/DDBJ databases">
        <authorList>
            <person name="Criscuolo A."/>
        </authorList>
    </citation>
    <scope>NUCLEOTIDE SEQUENCE</scope>
    <source>
        <strain evidence="1">CIP111854</strain>
    </source>
</reference>
<dbReference type="RefSeq" id="WP_261625539.1">
    <property type="nucleotide sequence ID" value="NZ_CAMAPC010000001.1"/>
</dbReference>
<evidence type="ECO:0008006" key="3">
    <source>
        <dbReference type="Google" id="ProtNLM"/>
    </source>
</evidence>
<organism evidence="1 2">
    <name type="scientific">Pseudoalteromonas holothuriae</name>
    <dbReference type="NCBI Taxonomy" id="2963714"/>
    <lineage>
        <taxon>Bacteria</taxon>
        <taxon>Pseudomonadati</taxon>
        <taxon>Pseudomonadota</taxon>
        <taxon>Gammaproteobacteria</taxon>
        <taxon>Alteromonadales</taxon>
        <taxon>Pseudoalteromonadaceae</taxon>
        <taxon>Pseudoalteromonas</taxon>
    </lineage>
</organism>
<comment type="caution">
    <text evidence="1">The sequence shown here is derived from an EMBL/GenBank/DDBJ whole genome shotgun (WGS) entry which is preliminary data.</text>
</comment>
<dbReference type="AlphaFoldDB" id="A0A9W4QQM7"/>
<gene>
    <name evidence="1" type="ORF">PSECIP111854_00066</name>
</gene>
<evidence type="ECO:0000313" key="1">
    <source>
        <dbReference type="EMBL" id="CAH9049433.1"/>
    </source>
</evidence>
<dbReference type="SUPFAM" id="SSF53850">
    <property type="entry name" value="Periplasmic binding protein-like II"/>
    <property type="match status" value="1"/>
</dbReference>
<keyword evidence="2" id="KW-1185">Reference proteome</keyword>
<dbReference type="EMBL" id="CAMAPC010000001">
    <property type="protein sequence ID" value="CAH9049433.1"/>
    <property type="molecule type" value="Genomic_DNA"/>
</dbReference>